<dbReference type="GO" id="GO:0008270">
    <property type="term" value="F:zinc ion binding"/>
    <property type="evidence" value="ECO:0007669"/>
    <property type="project" value="UniProtKB-UniRule"/>
</dbReference>
<proteinExistence type="inferred from homology"/>
<comment type="cofactor">
    <cofactor evidence="2">
        <name>Zn(2+)</name>
        <dbReference type="ChEBI" id="CHEBI:29105"/>
    </cofactor>
    <text evidence="2">Binds 1 zinc ion per subunit.</text>
</comment>
<dbReference type="InterPro" id="IPR014710">
    <property type="entry name" value="RmlC-like_jellyroll"/>
</dbReference>
<dbReference type="PATRIC" id="fig|1218506.3.peg.1396"/>
<comment type="catalytic activity">
    <reaction evidence="1">
        <text>D-mannose 6-phosphate = D-fructose 6-phosphate</text>
        <dbReference type="Rhea" id="RHEA:12356"/>
        <dbReference type="ChEBI" id="CHEBI:58735"/>
        <dbReference type="ChEBI" id="CHEBI:61527"/>
        <dbReference type="EC" id="5.3.1.8"/>
    </reaction>
</comment>
<feature type="binding site" evidence="2">
    <location>
        <position position="97"/>
    </location>
    <ligand>
        <name>Zn(2+)</name>
        <dbReference type="ChEBI" id="CHEBI:29105"/>
    </ligand>
</feature>
<evidence type="ECO:0000313" key="4">
    <source>
        <dbReference type="EMBL" id="KJY57591.1"/>
    </source>
</evidence>
<sequence length="313" mass="35759">MKNSKQIYHVEPIYKSFIWGDEKLKKFFNLKTSQEKIGTVYHVIGVPGHLDNVVKETGEHLSAFYKNNAELFGVKKDYFPVRMTTTVNSNFQSYQLHPDDKYAFEHENEPGKVSGAVALTESDNVKEMLFGNKATSRQNFREMIDRRDWDNLFDKIKVKEGDFVHTPAGVIHGGYGDGKITSTFGTDGDITYRFYDKDRNDPSRPLNIDAVVDCANIPEISNLGATKPRIEQKENIKIYHYYDVAGEYTAKRIKTIDNCTYHYPGFIFFACVGGSGSINNIDINLGETIFVPREFGKLYFKGKLDLIMISYKD</sequence>
<dbReference type="Gene3D" id="2.60.120.10">
    <property type="entry name" value="Jelly Rolls"/>
    <property type="match status" value="2"/>
</dbReference>
<dbReference type="HOGENOM" id="CLU_020529_0_0_9"/>
<dbReference type="PIRSF" id="PIRSF036894">
    <property type="entry name" value="PMI_Firm_short"/>
    <property type="match status" value="1"/>
</dbReference>
<accession>A0A0F4LJ65</accession>
<keyword evidence="5" id="KW-1185">Reference proteome</keyword>
<feature type="active site" evidence="3">
    <location>
        <position position="193"/>
    </location>
</feature>
<evidence type="ECO:0000256" key="2">
    <source>
        <dbReference type="PIRSR" id="PIRSR036894-1"/>
    </source>
</evidence>
<dbReference type="GO" id="GO:0005975">
    <property type="term" value="P:carbohydrate metabolic process"/>
    <property type="evidence" value="ECO:0007669"/>
    <property type="project" value="UniProtKB-UniRule"/>
</dbReference>
<dbReference type="InterPro" id="IPR011051">
    <property type="entry name" value="RmlC_Cupin_sf"/>
</dbReference>
<dbReference type="Proteomes" id="UP000033612">
    <property type="component" value="Unassembled WGS sequence"/>
</dbReference>
<feature type="binding site" evidence="2">
    <location>
        <position position="172"/>
    </location>
    <ligand>
        <name>Zn(2+)</name>
        <dbReference type="ChEBI" id="CHEBI:29105"/>
    </ligand>
</feature>
<protein>
    <recommendedName>
        <fullName evidence="1">Mannose-6-phosphate isomerase</fullName>
        <ecNumber evidence="1">5.3.1.8</ecNumber>
    </recommendedName>
</protein>
<name>A0A0F4LJ65_9LACO</name>
<comment type="caution">
    <text evidence="4">The sequence shown here is derived from an EMBL/GenBank/DDBJ whole genome shotgun (WGS) entry which is preliminary data.</text>
</comment>
<keyword evidence="1 2" id="KW-0479">Metal-binding</keyword>
<dbReference type="STRING" id="1218506.JF75_13250"/>
<dbReference type="GO" id="GO:0004476">
    <property type="term" value="F:mannose-6-phosphate isomerase activity"/>
    <property type="evidence" value="ECO:0007669"/>
    <property type="project" value="UniProtKB-UniRule"/>
</dbReference>
<gene>
    <name evidence="4" type="ORF">JF75_13250</name>
</gene>
<evidence type="ECO:0000313" key="5">
    <source>
        <dbReference type="Proteomes" id="UP000033612"/>
    </source>
</evidence>
<dbReference type="EC" id="5.3.1.8" evidence="1"/>
<organism evidence="4 5">
    <name type="scientific">Lactobacillus kimbladii</name>
    <dbReference type="NCBI Taxonomy" id="1218506"/>
    <lineage>
        <taxon>Bacteria</taxon>
        <taxon>Bacillati</taxon>
        <taxon>Bacillota</taxon>
        <taxon>Bacilli</taxon>
        <taxon>Lactobacillales</taxon>
        <taxon>Lactobacillaceae</taxon>
        <taxon>Lactobacillus</taxon>
    </lineage>
</organism>
<dbReference type="InterPro" id="IPR014628">
    <property type="entry name" value="Man6P_isomerase_Firm_short"/>
</dbReference>
<evidence type="ECO:0000256" key="3">
    <source>
        <dbReference type="PIRSR" id="PIRSR036894-2"/>
    </source>
</evidence>
<dbReference type="OrthoDB" id="9808275at2"/>
<dbReference type="SUPFAM" id="SSF51182">
    <property type="entry name" value="RmlC-like cupins"/>
    <property type="match status" value="1"/>
</dbReference>
<keyword evidence="1" id="KW-0413">Isomerase</keyword>
<keyword evidence="1 2" id="KW-0862">Zinc</keyword>
<reference evidence="4 5" key="1">
    <citation type="submission" date="2015-01" db="EMBL/GenBank/DDBJ databases">
        <title>Comparative genomics of the lactic acid bacteria isolated from the honey bee gut.</title>
        <authorList>
            <person name="Ellegaard K.M."/>
            <person name="Tamarit D."/>
            <person name="Javelind E."/>
            <person name="Olofsson T."/>
            <person name="Andersson S.G."/>
            <person name="Vasquez A."/>
        </authorList>
    </citation>
    <scope>NUCLEOTIDE SEQUENCE [LARGE SCALE GENOMIC DNA]</scope>
    <source>
        <strain evidence="4 5">Hma2</strain>
    </source>
</reference>
<dbReference type="RefSeq" id="WP_046332394.1">
    <property type="nucleotide sequence ID" value="NZ_JBHTBO010000002.1"/>
</dbReference>
<dbReference type="EMBL" id="JXLH01000017">
    <property type="protein sequence ID" value="KJY57591.1"/>
    <property type="molecule type" value="Genomic_DNA"/>
</dbReference>
<evidence type="ECO:0000256" key="1">
    <source>
        <dbReference type="PIRNR" id="PIRNR036894"/>
    </source>
</evidence>
<comment type="similarity">
    <text evidence="1">Belongs to the mannose-6-phosphate isomerase type 1 family.</text>
</comment>
<dbReference type="AlphaFoldDB" id="A0A0F4LJ65"/>